<protein>
    <submittedName>
        <fullName evidence="4">Regulatory protein TetR</fullName>
    </submittedName>
</protein>
<organism evidence="4 5">
    <name type="scientific">Streptomyces albus (strain ATCC 21838 / DSM 41398 / FERM P-419 / JCM 4703 / NBRC 107858)</name>
    <dbReference type="NCBI Taxonomy" id="1081613"/>
    <lineage>
        <taxon>Bacteria</taxon>
        <taxon>Bacillati</taxon>
        <taxon>Actinomycetota</taxon>
        <taxon>Actinomycetes</taxon>
        <taxon>Kitasatosporales</taxon>
        <taxon>Streptomycetaceae</taxon>
        <taxon>Streptomyces</taxon>
    </lineage>
</organism>
<dbReference type="PANTHER" id="PTHR30055:SF200">
    <property type="entry name" value="HTH-TYPE TRANSCRIPTIONAL REPRESSOR BDCR"/>
    <property type="match status" value="1"/>
</dbReference>
<dbReference type="PRINTS" id="PR00455">
    <property type="entry name" value="HTHTETR"/>
</dbReference>
<dbReference type="Gene3D" id="1.10.357.10">
    <property type="entry name" value="Tetracycline Repressor, domain 2"/>
    <property type="match status" value="1"/>
</dbReference>
<name>A0A0B5F771_STRA4</name>
<dbReference type="InterPro" id="IPR009057">
    <property type="entry name" value="Homeodomain-like_sf"/>
</dbReference>
<evidence type="ECO:0000313" key="4">
    <source>
        <dbReference type="EMBL" id="AJE86282.1"/>
    </source>
</evidence>
<dbReference type="PANTHER" id="PTHR30055">
    <property type="entry name" value="HTH-TYPE TRANSCRIPTIONAL REGULATOR RUTR"/>
    <property type="match status" value="1"/>
</dbReference>
<dbReference type="KEGG" id="sals:SLNWT_5906"/>
<dbReference type="GO" id="GO:0003700">
    <property type="term" value="F:DNA-binding transcription factor activity"/>
    <property type="evidence" value="ECO:0007669"/>
    <property type="project" value="TreeGrafter"/>
</dbReference>
<dbReference type="Pfam" id="PF00440">
    <property type="entry name" value="TetR_N"/>
    <property type="match status" value="1"/>
</dbReference>
<dbReference type="InterPro" id="IPR001647">
    <property type="entry name" value="HTH_TetR"/>
</dbReference>
<gene>
    <name evidence="4" type="ORF">SLNWT_5906</name>
</gene>
<dbReference type="SUPFAM" id="SSF46689">
    <property type="entry name" value="Homeodomain-like"/>
    <property type="match status" value="1"/>
</dbReference>
<dbReference type="PROSITE" id="PS50977">
    <property type="entry name" value="HTH_TETR_2"/>
    <property type="match status" value="1"/>
</dbReference>
<evidence type="ECO:0000313" key="5">
    <source>
        <dbReference type="Proteomes" id="UP000031523"/>
    </source>
</evidence>
<proteinExistence type="predicted"/>
<dbReference type="AlphaFoldDB" id="A0A0B5F771"/>
<keyword evidence="1 2" id="KW-0238">DNA-binding</keyword>
<dbReference type="InterPro" id="IPR036271">
    <property type="entry name" value="Tet_transcr_reg_TetR-rel_C_sf"/>
</dbReference>
<dbReference type="SUPFAM" id="SSF48498">
    <property type="entry name" value="Tetracyclin repressor-like, C-terminal domain"/>
    <property type="match status" value="1"/>
</dbReference>
<dbReference type="Proteomes" id="UP000031523">
    <property type="component" value="Chromosome"/>
</dbReference>
<accession>A0A0B5F771</accession>
<dbReference type="InterPro" id="IPR050109">
    <property type="entry name" value="HTH-type_TetR-like_transc_reg"/>
</dbReference>
<feature type="DNA-binding region" description="H-T-H motif" evidence="2">
    <location>
        <begin position="37"/>
        <end position="56"/>
    </location>
</feature>
<feature type="domain" description="HTH tetR-type" evidence="3">
    <location>
        <begin position="14"/>
        <end position="74"/>
    </location>
</feature>
<evidence type="ECO:0000256" key="2">
    <source>
        <dbReference type="PROSITE-ProRule" id="PRU00335"/>
    </source>
</evidence>
<reference evidence="4 5" key="1">
    <citation type="submission" date="2015-01" db="EMBL/GenBank/DDBJ databases">
        <title>Enhanced salinomycin production by adjusting the supply of polyketide extender units in Streptomyce albus DSM 41398.</title>
        <authorList>
            <person name="Lu C."/>
        </authorList>
    </citation>
    <scope>NUCLEOTIDE SEQUENCE [LARGE SCALE GENOMIC DNA]</scope>
    <source>
        <strain evidence="5">ATCC 21838 / DSM 41398 / FERM P-419 / JCM 4703 / NBRC 107858</strain>
    </source>
</reference>
<keyword evidence="5" id="KW-1185">Reference proteome</keyword>
<sequence>MDSEGRSPHRIAMTPAARRVRDAAARLFYARGIHAVGVDLIAAEAGVTKKTIYDRFGSKDQLVVEYLADRDERWRAFLAERLAAAGPDPRARVLAVFAASARWAGEHSGRGCSMVNAHVEVGDPAHPAHAVIAGQKQWMLDCFRRLGEGLGAPDAERLARSLMLLHEGALATHGLEVFPGALELAAAQAALLLDAHTAGG</sequence>
<dbReference type="GO" id="GO:0000976">
    <property type="term" value="F:transcription cis-regulatory region binding"/>
    <property type="evidence" value="ECO:0007669"/>
    <property type="project" value="TreeGrafter"/>
</dbReference>
<evidence type="ECO:0000256" key="1">
    <source>
        <dbReference type="ARBA" id="ARBA00023125"/>
    </source>
</evidence>
<evidence type="ECO:0000259" key="3">
    <source>
        <dbReference type="PROSITE" id="PS50977"/>
    </source>
</evidence>
<dbReference type="EMBL" id="CP010519">
    <property type="protein sequence ID" value="AJE86282.1"/>
    <property type="molecule type" value="Genomic_DNA"/>
</dbReference>